<organism evidence="10 11">
    <name type="scientific">Eleutherodactylus coqui</name>
    <name type="common">Puerto Rican coqui</name>
    <dbReference type="NCBI Taxonomy" id="57060"/>
    <lineage>
        <taxon>Eukaryota</taxon>
        <taxon>Metazoa</taxon>
        <taxon>Chordata</taxon>
        <taxon>Craniata</taxon>
        <taxon>Vertebrata</taxon>
        <taxon>Euteleostomi</taxon>
        <taxon>Amphibia</taxon>
        <taxon>Batrachia</taxon>
        <taxon>Anura</taxon>
        <taxon>Neobatrachia</taxon>
        <taxon>Hyloidea</taxon>
        <taxon>Eleutherodactylidae</taxon>
        <taxon>Eleutherodactylinae</taxon>
        <taxon>Eleutherodactylus</taxon>
        <taxon>Eleutherodactylus</taxon>
    </lineage>
</organism>
<evidence type="ECO:0000256" key="2">
    <source>
        <dbReference type="ARBA" id="ARBA00022443"/>
    </source>
</evidence>
<keyword evidence="11" id="KW-1185">Reference proteome</keyword>
<comment type="caution">
    <text evidence="10">The sequence shown here is derived from an EMBL/GenBank/DDBJ whole genome shotgun (WGS) entry which is preliminary data.</text>
</comment>
<dbReference type="PANTHER" id="PTHR11006">
    <property type="entry name" value="PROTEIN ARGININE N-METHYLTRANSFERASE"/>
    <property type="match status" value="1"/>
</dbReference>
<evidence type="ECO:0000259" key="9">
    <source>
        <dbReference type="PROSITE" id="PS50002"/>
    </source>
</evidence>
<keyword evidence="3 7" id="KW-0489">Methyltransferase</keyword>
<dbReference type="InterPro" id="IPR041698">
    <property type="entry name" value="Methyltransf_25"/>
</dbReference>
<dbReference type="GO" id="GO:0042054">
    <property type="term" value="F:histone methyltransferase activity"/>
    <property type="evidence" value="ECO:0007669"/>
    <property type="project" value="TreeGrafter"/>
</dbReference>
<feature type="compositionally biased region" description="Basic and acidic residues" evidence="8">
    <location>
        <begin position="106"/>
        <end position="127"/>
    </location>
</feature>
<dbReference type="AlphaFoldDB" id="A0A8J6K6R3"/>
<dbReference type="GO" id="GO:0032259">
    <property type="term" value="P:methylation"/>
    <property type="evidence" value="ECO:0007669"/>
    <property type="project" value="UniProtKB-KW"/>
</dbReference>
<dbReference type="PROSITE" id="PS50002">
    <property type="entry name" value="SH3"/>
    <property type="match status" value="1"/>
</dbReference>
<accession>A0A8J6K6R3</accession>
<dbReference type="InterPro" id="IPR036028">
    <property type="entry name" value="SH3-like_dom_sf"/>
</dbReference>
<feature type="domain" description="SH3" evidence="9">
    <location>
        <begin position="246"/>
        <end position="306"/>
    </location>
</feature>
<protein>
    <recommendedName>
        <fullName evidence="1">type I protein arginine methyltransferase</fullName>
        <ecNumber evidence="1">2.1.1.319</ecNumber>
    </recommendedName>
</protein>
<evidence type="ECO:0000256" key="3">
    <source>
        <dbReference type="ARBA" id="ARBA00022603"/>
    </source>
</evidence>
<sequence>MPAAAPCTALVTAARGDRAAWRLAGGCARQQVYISLVSGQAAMEKEKRWKVEAKSREEDDDVTSTGEHVEKSRSAARPSAPRNVKPLDVESLLSAVQEVESEELQGTDRSDKGRNSDEDGLRERHLISSETAEDATSGDDEGDSGGSVTKWMVRDPFVCTGREDFGCEEGPLIRQAAYREMVRGRGQGEDDDLAGEGAVGPTKSLDGACQTKECKAGASYEKFPDIACLAASCPEGGGVDYPYADLCANEFMVMCDFVAADDDSQLSVSQGSKVLLVSAVTADWWWVEHDGHCGYVPASHLRGVCDDEDSDPDDPWQDEEYYGSYKTLKLHLEMLSDQPRTQTYRNVIMQNSSALKGKCILDLGCGTGIISFFCAQLAEPEIVYAVEASEIAEETRKLVDKNGYSSIIQVLCQRAEELQLPTKVDILVSEWMGTCLLFEFMLESVLLARDMWLKDDGVMWPSTACVHLVPCSADKEYASRVLFWDSPYGLDFSVLKPMAIQEFFSRPKPDYVLKQEDCLSRPCTLLDVDMKTLTIEDLEVIAIFHLESFDWTLLLYFENLFVLFRE</sequence>
<feature type="region of interest" description="Disordered" evidence="8">
    <location>
        <begin position="44"/>
        <end position="86"/>
    </location>
</feature>
<feature type="compositionally biased region" description="Acidic residues" evidence="8">
    <location>
        <begin position="131"/>
        <end position="143"/>
    </location>
</feature>
<name>A0A8J6K6R3_ELECQ</name>
<dbReference type="EMBL" id="WNTK01000010">
    <property type="protein sequence ID" value="KAG9477454.1"/>
    <property type="molecule type" value="Genomic_DNA"/>
</dbReference>
<evidence type="ECO:0000256" key="7">
    <source>
        <dbReference type="PROSITE-ProRule" id="PRU01015"/>
    </source>
</evidence>
<dbReference type="InterPro" id="IPR001452">
    <property type="entry name" value="SH3_domain"/>
</dbReference>
<dbReference type="InterPro" id="IPR055135">
    <property type="entry name" value="PRMT_dom"/>
</dbReference>
<keyword evidence="5 7" id="KW-0949">S-adenosyl-L-methionine</keyword>
<evidence type="ECO:0000256" key="1">
    <source>
        <dbReference type="ARBA" id="ARBA00011925"/>
    </source>
</evidence>
<keyword evidence="2 6" id="KW-0728">SH3 domain</keyword>
<feature type="compositionally biased region" description="Basic and acidic residues" evidence="8">
    <location>
        <begin position="44"/>
        <end position="57"/>
    </location>
</feature>
<gene>
    <name evidence="10" type="ORF">GDO78_002705</name>
</gene>
<dbReference type="Gene3D" id="3.40.50.150">
    <property type="entry name" value="Vaccinia Virus protein VP39"/>
    <property type="match status" value="1"/>
</dbReference>
<evidence type="ECO:0000256" key="6">
    <source>
        <dbReference type="PROSITE-ProRule" id="PRU00192"/>
    </source>
</evidence>
<dbReference type="OrthoDB" id="7848332at2759"/>
<dbReference type="EC" id="2.1.1.319" evidence="1"/>
<dbReference type="GO" id="GO:0035242">
    <property type="term" value="F:protein-arginine omega-N asymmetric methyltransferase activity"/>
    <property type="evidence" value="ECO:0007669"/>
    <property type="project" value="UniProtKB-EC"/>
</dbReference>
<evidence type="ECO:0000256" key="4">
    <source>
        <dbReference type="ARBA" id="ARBA00022679"/>
    </source>
</evidence>
<feature type="region of interest" description="Disordered" evidence="8">
    <location>
        <begin position="99"/>
        <end position="149"/>
    </location>
</feature>
<evidence type="ECO:0000313" key="10">
    <source>
        <dbReference type="EMBL" id="KAG9477454.1"/>
    </source>
</evidence>
<evidence type="ECO:0000256" key="8">
    <source>
        <dbReference type="SAM" id="MobiDB-lite"/>
    </source>
</evidence>
<dbReference type="SUPFAM" id="SSF50044">
    <property type="entry name" value="SH3-domain"/>
    <property type="match status" value="1"/>
</dbReference>
<proteinExistence type="predicted"/>
<dbReference type="PROSITE" id="PS51678">
    <property type="entry name" value="SAM_MT_PRMT"/>
    <property type="match status" value="1"/>
</dbReference>
<reference evidence="10" key="1">
    <citation type="thesis" date="2020" institute="ProQuest LLC" country="789 East Eisenhower Parkway, Ann Arbor, MI, USA">
        <title>Comparative Genomics and Chromosome Evolution.</title>
        <authorList>
            <person name="Mudd A.B."/>
        </authorList>
    </citation>
    <scope>NUCLEOTIDE SEQUENCE</scope>
    <source>
        <strain evidence="10">HN-11 Male</strain>
        <tissue evidence="10">Kidney and liver</tissue>
    </source>
</reference>
<dbReference type="Gene3D" id="2.30.30.40">
    <property type="entry name" value="SH3 Domains"/>
    <property type="match status" value="1"/>
</dbReference>
<evidence type="ECO:0000313" key="11">
    <source>
        <dbReference type="Proteomes" id="UP000770717"/>
    </source>
</evidence>
<dbReference type="PANTHER" id="PTHR11006:SF92">
    <property type="entry name" value="PROTEIN ARGININE N-METHYLTRANSFERASE 2"/>
    <property type="match status" value="1"/>
</dbReference>
<dbReference type="Gene3D" id="2.70.160.11">
    <property type="entry name" value="Hnrnp arginine n-methyltransferase1"/>
    <property type="match status" value="1"/>
</dbReference>
<dbReference type="SMART" id="SM00326">
    <property type="entry name" value="SH3"/>
    <property type="match status" value="1"/>
</dbReference>
<keyword evidence="4 7" id="KW-0808">Transferase</keyword>
<dbReference type="CDD" id="cd02440">
    <property type="entry name" value="AdoMet_MTases"/>
    <property type="match status" value="1"/>
</dbReference>
<dbReference type="GO" id="GO:0005634">
    <property type="term" value="C:nucleus"/>
    <property type="evidence" value="ECO:0007669"/>
    <property type="project" value="TreeGrafter"/>
</dbReference>
<dbReference type="SUPFAM" id="SSF53335">
    <property type="entry name" value="S-adenosyl-L-methionine-dependent methyltransferases"/>
    <property type="match status" value="1"/>
</dbReference>
<dbReference type="Pfam" id="PF13649">
    <property type="entry name" value="Methyltransf_25"/>
    <property type="match status" value="1"/>
</dbReference>
<dbReference type="InterPro" id="IPR025799">
    <property type="entry name" value="Arg_MeTrfase"/>
</dbReference>
<dbReference type="Pfam" id="PF22528">
    <property type="entry name" value="PRMT_C"/>
    <property type="match status" value="1"/>
</dbReference>
<evidence type="ECO:0000256" key="5">
    <source>
        <dbReference type="ARBA" id="ARBA00022691"/>
    </source>
</evidence>
<dbReference type="Proteomes" id="UP000770717">
    <property type="component" value="Unassembled WGS sequence"/>
</dbReference>
<dbReference type="FunFam" id="3.40.50.150:FF:000016">
    <property type="entry name" value="Protein arginine N-methyltransferase 6"/>
    <property type="match status" value="1"/>
</dbReference>
<dbReference type="InterPro" id="IPR029063">
    <property type="entry name" value="SAM-dependent_MTases_sf"/>
</dbReference>